<feature type="domain" description="Major facilitator superfamily (MFS) profile" evidence="9">
    <location>
        <begin position="8"/>
        <end position="442"/>
    </location>
</feature>
<dbReference type="FunFam" id="1.20.1250.20:FF:000218">
    <property type="entry name" value="facilitated trehalose transporter Tret1"/>
    <property type="match status" value="1"/>
</dbReference>
<dbReference type="OrthoDB" id="6133115at2759"/>
<evidence type="ECO:0000256" key="4">
    <source>
        <dbReference type="ARBA" id="ARBA00022597"/>
    </source>
</evidence>
<feature type="transmembrane region" description="Helical" evidence="8">
    <location>
        <begin position="349"/>
        <end position="375"/>
    </location>
</feature>
<feature type="transmembrane region" description="Helical" evidence="8">
    <location>
        <begin position="80"/>
        <end position="100"/>
    </location>
</feature>
<evidence type="ECO:0000256" key="6">
    <source>
        <dbReference type="ARBA" id="ARBA00022989"/>
    </source>
</evidence>
<evidence type="ECO:0000256" key="2">
    <source>
        <dbReference type="ARBA" id="ARBA00022448"/>
    </source>
</evidence>
<dbReference type="EMBL" id="GGMS01015168">
    <property type="protein sequence ID" value="MBY84371.1"/>
    <property type="molecule type" value="Transcribed_RNA"/>
</dbReference>
<feature type="transmembrane region" description="Helical" evidence="8">
    <location>
        <begin position="106"/>
        <end position="127"/>
    </location>
</feature>
<keyword evidence="6 8" id="KW-1133">Transmembrane helix</keyword>
<dbReference type="PROSITE" id="PS00217">
    <property type="entry name" value="SUGAR_TRANSPORT_2"/>
    <property type="match status" value="1"/>
</dbReference>
<keyword evidence="4" id="KW-0762">Sugar transport</keyword>
<dbReference type="InterPro" id="IPR005829">
    <property type="entry name" value="Sugar_transporter_CS"/>
</dbReference>
<feature type="transmembrane region" description="Helical" evidence="8">
    <location>
        <begin position="260"/>
        <end position="278"/>
    </location>
</feature>
<dbReference type="GO" id="GO:0005886">
    <property type="term" value="C:plasma membrane"/>
    <property type="evidence" value="ECO:0007669"/>
    <property type="project" value="UniProtKB-SubCell"/>
</dbReference>
<comment type="subcellular location">
    <subcellularLocation>
        <location evidence="1">Cell membrane</location>
        <topology evidence="1">Multi-pass membrane protein</topology>
    </subcellularLocation>
</comment>
<evidence type="ECO:0000256" key="5">
    <source>
        <dbReference type="ARBA" id="ARBA00022692"/>
    </source>
</evidence>
<dbReference type="InterPro" id="IPR036259">
    <property type="entry name" value="MFS_trans_sf"/>
</dbReference>
<evidence type="ECO:0000313" key="10">
    <source>
        <dbReference type="EMBL" id="MBY84371.1"/>
    </source>
</evidence>
<feature type="transmembrane region" description="Helical" evidence="8">
    <location>
        <begin position="12"/>
        <end position="33"/>
    </location>
</feature>
<gene>
    <name evidence="10" type="primary">Tret1_33</name>
    <name evidence="10" type="ORF">g.75440</name>
</gene>
<dbReference type="Gene3D" id="1.20.1250.20">
    <property type="entry name" value="MFS general substrate transporter like domains"/>
    <property type="match status" value="1"/>
</dbReference>
<dbReference type="PANTHER" id="PTHR48021">
    <property type="match status" value="1"/>
</dbReference>
<dbReference type="SUPFAM" id="SSF103473">
    <property type="entry name" value="MFS general substrate transporter"/>
    <property type="match status" value="1"/>
</dbReference>
<evidence type="ECO:0000259" key="9">
    <source>
        <dbReference type="PROSITE" id="PS50850"/>
    </source>
</evidence>
<name>A0A2S2R2V9_9HEMI</name>
<dbReference type="PROSITE" id="PS00216">
    <property type="entry name" value="SUGAR_TRANSPORT_1"/>
    <property type="match status" value="1"/>
</dbReference>
<feature type="transmembrane region" description="Helical" evidence="8">
    <location>
        <begin position="290"/>
        <end position="308"/>
    </location>
</feature>
<protein>
    <submittedName>
        <fullName evidence="10">Facilitated trehalose transporter Tret1</fullName>
    </submittedName>
</protein>
<evidence type="ECO:0000256" key="1">
    <source>
        <dbReference type="ARBA" id="ARBA00004651"/>
    </source>
</evidence>
<feature type="transmembrane region" description="Helical" evidence="8">
    <location>
        <begin position="139"/>
        <end position="160"/>
    </location>
</feature>
<dbReference type="InterPro" id="IPR020846">
    <property type="entry name" value="MFS_dom"/>
</dbReference>
<evidence type="ECO:0000256" key="3">
    <source>
        <dbReference type="ARBA" id="ARBA00022475"/>
    </source>
</evidence>
<organism evidence="10">
    <name type="scientific">Sipha flava</name>
    <name type="common">yellow sugarcane aphid</name>
    <dbReference type="NCBI Taxonomy" id="143950"/>
    <lineage>
        <taxon>Eukaryota</taxon>
        <taxon>Metazoa</taxon>
        <taxon>Ecdysozoa</taxon>
        <taxon>Arthropoda</taxon>
        <taxon>Hexapoda</taxon>
        <taxon>Insecta</taxon>
        <taxon>Pterygota</taxon>
        <taxon>Neoptera</taxon>
        <taxon>Paraneoptera</taxon>
        <taxon>Hemiptera</taxon>
        <taxon>Sternorrhyncha</taxon>
        <taxon>Aphidomorpha</taxon>
        <taxon>Aphidoidea</taxon>
        <taxon>Aphididae</taxon>
        <taxon>Sipha</taxon>
    </lineage>
</organism>
<proteinExistence type="predicted"/>
<evidence type="ECO:0000256" key="7">
    <source>
        <dbReference type="ARBA" id="ARBA00023136"/>
    </source>
</evidence>
<dbReference type="PANTHER" id="PTHR48021:SF46">
    <property type="entry name" value="MAJOR FACILITATOR SUPERFAMILY (MFS) PROFILE DOMAIN-CONTAINING PROTEIN"/>
    <property type="match status" value="1"/>
</dbReference>
<dbReference type="PROSITE" id="PS50850">
    <property type="entry name" value="MFS"/>
    <property type="match status" value="1"/>
</dbReference>
<feature type="transmembrane region" description="Helical" evidence="8">
    <location>
        <begin position="53"/>
        <end position="73"/>
    </location>
</feature>
<dbReference type="AlphaFoldDB" id="A0A2S2R2V9"/>
<accession>A0A2S2R2V9</accession>
<keyword evidence="5 8" id="KW-0812">Transmembrane</keyword>
<dbReference type="Pfam" id="PF00083">
    <property type="entry name" value="Sugar_tr"/>
    <property type="match status" value="1"/>
</dbReference>
<keyword evidence="2" id="KW-0813">Transport</keyword>
<dbReference type="InterPro" id="IPR050549">
    <property type="entry name" value="MFS_Trehalose_Transporter"/>
</dbReference>
<feature type="transmembrane region" description="Helical" evidence="8">
    <location>
        <begin position="387"/>
        <end position="408"/>
    </location>
</feature>
<keyword evidence="7 8" id="KW-0472">Membrane</keyword>
<evidence type="ECO:0000256" key="8">
    <source>
        <dbReference type="SAM" id="Phobius"/>
    </source>
</evidence>
<dbReference type="GO" id="GO:0022857">
    <property type="term" value="F:transmembrane transporter activity"/>
    <property type="evidence" value="ECO:0007669"/>
    <property type="project" value="InterPro"/>
</dbReference>
<sequence>MVDKGVLRQLTAVIAGSMSIMNVGIILGWTSPIMEELLGPNSPIPMTVDESSWFASVYNWGLILGSIPCGMIADRWGRRPVLLMIGPVALATWMALIFIGTFRGLIAVRLMQGLLAGGAYTVVPLYVGEIAGPKIRGALGTTFQIMMYVGILFVYVAGMYLDYGQLTYAAMAGPVLFCAFFPFVPESPHFYVMKNRLREAKRTMLWLRGDDSSGGHAVTDDEMNAVVECICEEMRDASFTDLFTDLVSLKALIVVQGLSVFRVMAGVPALIAYASITFAEVHVDETANRLSLVFACWLLFSSLPAAALSDRAGRRPLMIASSASCFALNAIICAYFYADRHTGYDVTTYGWLCVTATSGLCVAFNLGFGTLYSTINCELFPSNSRSLANALNTITLTFTSFVVLKAYPVIAMDGGMYRNYLISSMFCLSSTVFCWLWLPETKGQTFAAIQQQLRGTNRVT</sequence>
<dbReference type="InterPro" id="IPR005828">
    <property type="entry name" value="MFS_sugar_transport-like"/>
</dbReference>
<keyword evidence="3" id="KW-1003">Cell membrane</keyword>
<feature type="transmembrane region" description="Helical" evidence="8">
    <location>
        <begin position="420"/>
        <end position="438"/>
    </location>
</feature>
<feature type="transmembrane region" description="Helical" evidence="8">
    <location>
        <begin position="166"/>
        <end position="184"/>
    </location>
</feature>
<feature type="transmembrane region" description="Helical" evidence="8">
    <location>
        <begin position="317"/>
        <end position="337"/>
    </location>
</feature>
<reference evidence="10" key="1">
    <citation type="submission" date="2018-04" db="EMBL/GenBank/DDBJ databases">
        <title>Transcriptome assembly of Sipha flava.</title>
        <authorList>
            <person name="Scully E.D."/>
            <person name="Geib S.M."/>
            <person name="Palmer N.A."/>
            <person name="Koch K."/>
            <person name="Bradshaw J."/>
            <person name="Heng-Moss T."/>
            <person name="Sarath G."/>
        </authorList>
    </citation>
    <scope>NUCLEOTIDE SEQUENCE</scope>
</reference>